<dbReference type="InterPro" id="IPR036348">
    <property type="entry name" value="WIBG_N_sf"/>
</dbReference>
<dbReference type="InterPro" id="IPR015362">
    <property type="entry name" value="WIBG_mago-bd"/>
</dbReference>
<organism evidence="3 4">
    <name type="scientific">Clitoria ternatea</name>
    <name type="common">Butterfly pea</name>
    <dbReference type="NCBI Taxonomy" id="43366"/>
    <lineage>
        <taxon>Eukaryota</taxon>
        <taxon>Viridiplantae</taxon>
        <taxon>Streptophyta</taxon>
        <taxon>Embryophyta</taxon>
        <taxon>Tracheophyta</taxon>
        <taxon>Spermatophyta</taxon>
        <taxon>Magnoliopsida</taxon>
        <taxon>eudicotyledons</taxon>
        <taxon>Gunneridae</taxon>
        <taxon>Pentapetalae</taxon>
        <taxon>rosids</taxon>
        <taxon>fabids</taxon>
        <taxon>Fabales</taxon>
        <taxon>Fabaceae</taxon>
        <taxon>Papilionoideae</taxon>
        <taxon>50 kb inversion clade</taxon>
        <taxon>NPAAA clade</taxon>
        <taxon>indigoferoid/millettioid clade</taxon>
        <taxon>Phaseoleae</taxon>
        <taxon>Clitoria</taxon>
    </lineage>
</organism>
<dbReference type="GO" id="GO:0035145">
    <property type="term" value="C:exon-exon junction complex"/>
    <property type="evidence" value="ECO:0007669"/>
    <property type="project" value="TreeGrafter"/>
</dbReference>
<dbReference type="AlphaFoldDB" id="A0AAN9KN36"/>
<dbReference type="SMART" id="SM01273">
    <property type="entry name" value="Mago-bind"/>
    <property type="match status" value="1"/>
</dbReference>
<dbReference type="GO" id="GO:0003723">
    <property type="term" value="F:RNA binding"/>
    <property type="evidence" value="ECO:0007669"/>
    <property type="project" value="TreeGrafter"/>
</dbReference>
<feature type="domain" description="WIBG Mago-binding" evidence="2">
    <location>
        <begin position="120"/>
        <end position="146"/>
    </location>
</feature>
<protein>
    <recommendedName>
        <fullName evidence="2">WIBG Mago-binding domain-containing protein</fullName>
    </recommendedName>
</protein>
<feature type="compositionally biased region" description="Basic and acidic residues" evidence="1">
    <location>
        <begin position="177"/>
        <end position="192"/>
    </location>
</feature>
<sequence>MDIKIFILNSRLERKMADEEGKQMPDLNKSLKEGERILTNGNWKKERTLTRSSCLNSIRFLRLLPLQQSFVVAASVAPTSIVTDSSLFLAPEQEEKWVERKMADEEGKQMADLNKSLKEGERILAPTRRPDGTLRKPIRIRAGYVPQDEVAIYQSKGALWKKEMSSQVGPPGYDPSLDAKPKTKSVKRNERKKEKRLQAAIEKEKIAEPSVSKDSTEKDVPVDNSESVNSLTTRMGEIAVTLESVEDSAQMDRPGQDIDKRIRALKKKIRLTEALQQKTAEQDLKPEQLGKLEKLEDWRKELKLLEDEKAGTTA</sequence>
<evidence type="ECO:0000259" key="2">
    <source>
        <dbReference type="SMART" id="SM01273"/>
    </source>
</evidence>
<evidence type="ECO:0000256" key="1">
    <source>
        <dbReference type="SAM" id="MobiDB-lite"/>
    </source>
</evidence>
<dbReference type="EMBL" id="JAYKXN010000001">
    <property type="protein sequence ID" value="KAK7319906.1"/>
    <property type="molecule type" value="Genomic_DNA"/>
</dbReference>
<dbReference type="PANTHER" id="PTHR22959:SF0">
    <property type="entry name" value="PARTNER OF Y14 AND MAGO"/>
    <property type="match status" value="1"/>
</dbReference>
<dbReference type="Proteomes" id="UP001359559">
    <property type="component" value="Unassembled WGS sequence"/>
</dbReference>
<dbReference type="GO" id="GO:0005737">
    <property type="term" value="C:cytoplasm"/>
    <property type="evidence" value="ECO:0007669"/>
    <property type="project" value="TreeGrafter"/>
</dbReference>
<dbReference type="SUPFAM" id="SSF101931">
    <property type="entry name" value="Pym (Within the bgcn gene intron protein, WIBG), N-terminal domain"/>
    <property type="match status" value="1"/>
</dbReference>
<dbReference type="Pfam" id="PF09282">
    <property type="entry name" value="Mago-bind"/>
    <property type="match status" value="1"/>
</dbReference>
<evidence type="ECO:0000313" key="3">
    <source>
        <dbReference type="EMBL" id="KAK7319906.1"/>
    </source>
</evidence>
<gene>
    <name evidence="3" type="ORF">RJT34_04634</name>
</gene>
<accession>A0AAN9KN36</accession>
<dbReference type="InterPro" id="IPR039333">
    <property type="entry name" value="PYM1"/>
</dbReference>
<comment type="caution">
    <text evidence="3">The sequence shown here is derived from an EMBL/GenBank/DDBJ whole genome shotgun (WGS) entry which is preliminary data.</text>
</comment>
<name>A0AAN9KN36_CLITE</name>
<keyword evidence="4" id="KW-1185">Reference proteome</keyword>
<dbReference type="PANTHER" id="PTHR22959">
    <property type="entry name" value="PYM PROTEIN"/>
    <property type="match status" value="1"/>
</dbReference>
<feature type="region of interest" description="Disordered" evidence="1">
    <location>
        <begin position="163"/>
        <end position="231"/>
    </location>
</feature>
<proteinExistence type="predicted"/>
<reference evidence="3 4" key="1">
    <citation type="submission" date="2024-01" db="EMBL/GenBank/DDBJ databases">
        <title>The genomes of 5 underutilized Papilionoideae crops provide insights into root nodulation and disease resistance.</title>
        <authorList>
            <person name="Yuan L."/>
        </authorList>
    </citation>
    <scope>NUCLEOTIDE SEQUENCE [LARGE SCALE GENOMIC DNA]</scope>
    <source>
        <strain evidence="3">LY-2023</strain>
        <tissue evidence="3">Leaf</tissue>
    </source>
</reference>
<dbReference type="GO" id="GO:1903259">
    <property type="term" value="P:exon-exon junction complex disassembly"/>
    <property type="evidence" value="ECO:0007669"/>
    <property type="project" value="InterPro"/>
</dbReference>
<evidence type="ECO:0000313" key="4">
    <source>
        <dbReference type="Proteomes" id="UP001359559"/>
    </source>
</evidence>